<feature type="domain" description="Ada DNA repair metal-binding" evidence="2">
    <location>
        <begin position="15"/>
        <end position="71"/>
    </location>
</feature>
<proteinExistence type="predicted"/>
<keyword evidence="1" id="KW-0010">Activator</keyword>
<comment type="caution">
    <text evidence="3">The sequence shown here is derived from an EMBL/GenBank/DDBJ whole genome shotgun (WGS) entry which is preliminary data.</text>
</comment>
<dbReference type="SUPFAM" id="SSF57884">
    <property type="entry name" value="Ada DNA repair protein, N-terminal domain (N-Ada 10)"/>
    <property type="match status" value="1"/>
</dbReference>
<dbReference type="Pfam" id="PF02805">
    <property type="entry name" value="Ada_Zn_binding"/>
    <property type="match status" value="1"/>
</dbReference>
<evidence type="ECO:0000313" key="3">
    <source>
        <dbReference type="EMBL" id="PTE13008.1"/>
    </source>
</evidence>
<reference evidence="3 4" key="1">
    <citation type="submission" date="2018-03" db="EMBL/GenBank/DDBJ databases">
        <title>Rhodobacter blasticus.</title>
        <authorList>
            <person name="Meyer T.E."/>
            <person name="Miller S."/>
            <person name="Lodha T."/>
            <person name="Gandham S."/>
            <person name="Chintalapati S."/>
            <person name="Chintalapati V.R."/>
        </authorList>
    </citation>
    <scope>NUCLEOTIDE SEQUENCE [LARGE SCALE GENOMIC DNA]</scope>
    <source>
        <strain evidence="3 4">DSM 2131</strain>
    </source>
</reference>
<dbReference type="GO" id="GO:0008270">
    <property type="term" value="F:zinc ion binding"/>
    <property type="evidence" value="ECO:0007669"/>
    <property type="project" value="InterPro"/>
</dbReference>
<dbReference type="EMBL" id="PZKE01000021">
    <property type="protein sequence ID" value="PTE13008.1"/>
    <property type="molecule type" value="Genomic_DNA"/>
</dbReference>
<dbReference type="Gene3D" id="3.40.10.10">
    <property type="entry name" value="DNA Methylphosphotriester Repair Domain"/>
    <property type="match status" value="1"/>
</dbReference>
<dbReference type="AlphaFoldDB" id="A0A2T4J590"/>
<name>A0A2T4J590_FUSBL</name>
<dbReference type="InterPro" id="IPR035451">
    <property type="entry name" value="Ada-like_dom_sf"/>
</dbReference>
<dbReference type="GO" id="GO:0006281">
    <property type="term" value="P:DNA repair"/>
    <property type="evidence" value="ECO:0007669"/>
    <property type="project" value="InterPro"/>
</dbReference>
<sequence>MKLHLAGQAPTEDDWAAFVGRQPTGRVWAVATTGIHCRDGCPARPCLRQNLRVFDTRAMAEAAGFRACKRCGGGA</sequence>
<protein>
    <recommendedName>
        <fullName evidence="2">Ada DNA repair metal-binding domain-containing protein</fullName>
    </recommendedName>
</protein>
<dbReference type="InterPro" id="IPR004026">
    <property type="entry name" value="Ada_DNA_repair_Zn-bd"/>
</dbReference>
<dbReference type="GO" id="GO:0008168">
    <property type="term" value="F:methyltransferase activity"/>
    <property type="evidence" value="ECO:0007669"/>
    <property type="project" value="InterPro"/>
</dbReference>
<dbReference type="GO" id="GO:0006355">
    <property type="term" value="P:regulation of DNA-templated transcription"/>
    <property type="evidence" value="ECO:0007669"/>
    <property type="project" value="InterPro"/>
</dbReference>
<evidence type="ECO:0000313" key="4">
    <source>
        <dbReference type="Proteomes" id="UP000241362"/>
    </source>
</evidence>
<evidence type="ECO:0000259" key="2">
    <source>
        <dbReference type="Pfam" id="PF02805"/>
    </source>
</evidence>
<dbReference type="GO" id="GO:0003677">
    <property type="term" value="F:DNA binding"/>
    <property type="evidence" value="ECO:0007669"/>
    <property type="project" value="InterPro"/>
</dbReference>
<accession>A0A2T4J590</accession>
<dbReference type="RefSeq" id="WP_107674484.1">
    <property type="nucleotide sequence ID" value="NZ_PZKE01000021.1"/>
</dbReference>
<organism evidence="3 4">
    <name type="scientific">Fuscovulum blasticum DSM 2131</name>
    <dbReference type="NCBI Taxonomy" id="1188250"/>
    <lineage>
        <taxon>Bacteria</taxon>
        <taxon>Pseudomonadati</taxon>
        <taxon>Pseudomonadota</taxon>
        <taxon>Alphaproteobacteria</taxon>
        <taxon>Rhodobacterales</taxon>
        <taxon>Paracoccaceae</taxon>
        <taxon>Pseudogemmobacter</taxon>
    </lineage>
</organism>
<keyword evidence="4" id="KW-1185">Reference proteome</keyword>
<dbReference type="Proteomes" id="UP000241362">
    <property type="component" value="Unassembled WGS sequence"/>
</dbReference>
<evidence type="ECO:0000256" key="1">
    <source>
        <dbReference type="ARBA" id="ARBA00023159"/>
    </source>
</evidence>
<gene>
    <name evidence="3" type="ORF">C5F44_15645</name>
</gene>